<dbReference type="InterPro" id="IPR003156">
    <property type="entry name" value="DHHA1_dom"/>
</dbReference>
<dbReference type="Gene3D" id="3.10.310.30">
    <property type="match status" value="1"/>
</dbReference>
<dbReference type="InterPro" id="IPR001667">
    <property type="entry name" value="DDH_dom"/>
</dbReference>
<dbReference type="SUPFAM" id="SSF64182">
    <property type="entry name" value="DHH phosphoesterases"/>
    <property type="match status" value="1"/>
</dbReference>
<reference evidence="3 4" key="1">
    <citation type="journal article" date="2018" name="Elife">
        <title>Discovery and characterization of a prevalent human gut bacterial enzyme sufficient for the inactivation of a family of plant toxins.</title>
        <authorList>
            <person name="Koppel N."/>
            <person name="Bisanz J.E."/>
            <person name="Pandelia M.E."/>
            <person name="Turnbaugh P.J."/>
            <person name="Balskus E.P."/>
        </authorList>
    </citation>
    <scope>NUCLEOTIDE SEQUENCE [LARGE SCALE GENOMIC DNA]</scope>
    <source>
        <strain evidence="3 4">OB21 GAM 11</strain>
    </source>
</reference>
<dbReference type="Pfam" id="PF02272">
    <property type="entry name" value="DHHA1"/>
    <property type="match status" value="1"/>
</dbReference>
<dbReference type="RefSeq" id="WP_114549266.1">
    <property type="nucleotide sequence ID" value="NZ_PPUT01000019.1"/>
</dbReference>
<dbReference type="Proteomes" id="UP000253805">
    <property type="component" value="Unassembled WGS sequence"/>
</dbReference>
<comment type="caution">
    <text evidence="3">The sequence shown here is derived from an EMBL/GenBank/DDBJ whole genome shotgun (WGS) entry which is preliminary data.</text>
</comment>
<dbReference type="Pfam" id="PF01368">
    <property type="entry name" value="DHH"/>
    <property type="match status" value="1"/>
</dbReference>
<organism evidence="3 4">
    <name type="scientific">Adlercreutzia equolifaciens subsp. celatus</name>
    <dbReference type="NCBI Taxonomy" id="394340"/>
    <lineage>
        <taxon>Bacteria</taxon>
        <taxon>Bacillati</taxon>
        <taxon>Actinomycetota</taxon>
        <taxon>Coriobacteriia</taxon>
        <taxon>Eggerthellales</taxon>
        <taxon>Eggerthellaceae</taxon>
        <taxon>Adlercreutzia</taxon>
    </lineage>
</organism>
<protein>
    <submittedName>
        <fullName evidence="3">Recombinase RecJ</fullName>
    </submittedName>
</protein>
<evidence type="ECO:0000259" key="2">
    <source>
        <dbReference type="Pfam" id="PF02272"/>
    </source>
</evidence>
<dbReference type="PANTHER" id="PTHR47618">
    <property type="entry name" value="BIFUNCTIONAL OLIGORIBONUCLEASE AND PAP PHOSPHATASE NRNA"/>
    <property type="match status" value="1"/>
</dbReference>
<gene>
    <name evidence="3" type="ORF">C1850_07925</name>
</gene>
<evidence type="ECO:0000313" key="4">
    <source>
        <dbReference type="Proteomes" id="UP000253805"/>
    </source>
</evidence>
<dbReference type="EMBL" id="PPUT01000019">
    <property type="protein sequence ID" value="RDC43606.1"/>
    <property type="molecule type" value="Genomic_DNA"/>
</dbReference>
<proteinExistence type="predicted"/>
<dbReference type="InterPro" id="IPR051319">
    <property type="entry name" value="Oligoribo/pAp-PDE_c-di-AMP_PDE"/>
</dbReference>
<dbReference type="Gene3D" id="3.90.1640.10">
    <property type="entry name" value="inorganic pyrophosphatase (n-terminal core)"/>
    <property type="match status" value="1"/>
</dbReference>
<evidence type="ECO:0000259" key="1">
    <source>
        <dbReference type="Pfam" id="PF01368"/>
    </source>
</evidence>
<dbReference type="PANTHER" id="PTHR47618:SF1">
    <property type="entry name" value="BIFUNCTIONAL OLIGORIBONUCLEASE AND PAP PHOSPHATASE NRNA"/>
    <property type="match status" value="1"/>
</dbReference>
<feature type="domain" description="DDH" evidence="1">
    <location>
        <begin position="24"/>
        <end position="165"/>
    </location>
</feature>
<dbReference type="GO" id="GO:0003676">
    <property type="term" value="F:nucleic acid binding"/>
    <property type="evidence" value="ECO:0007669"/>
    <property type="project" value="InterPro"/>
</dbReference>
<sequence>MTVTPQTNTTLSEIASALAERDRFVIGGHVSPDGDCLGSALGLAWALRQLGKQVTCVLARDEEPPSDLMFLPGADGLVPAARFEGPCECFIAVDVPTPERLGDGARLHEAAPFTVTVDHHAVPRAMSDLSYTDPDAASTSLLIWELAALLGADRERIVATCCYTGLMTDTGRFQHGNTDAAAFEGACEMVAAGARPGEIAREFYQNRSLASIELEGRTVSHMCLSGDGEAVLSWLSLADFAECGAVKADAEPMIDLLRSLRGVRVACMLREQDGEVRGSFRSKDDTDVAAIAGEFGGGGHKAAAGFTIHDDLRGAVETVARRLGIESPTLPEERL</sequence>
<evidence type="ECO:0000313" key="3">
    <source>
        <dbReference type="EMBL" id="RDC43606.1"/>
    </source>
</evidence>
<dbReference type="InterPro" id="IPR038763">
    <property type="entry name" value="DHH_sf"/>
</dbReference>
<dbReference type="AlphaFoldDB" id="A0A369P035"/>
<name>A0A369P035_9ACTN</name>
<feature type="domain" description="DHHA1" evidence="2">
    <location>
        <begin position="248"/>
        <end position="320"/>
    </location>
</feature>
<accession>A0A369P035</accession>